<dbReference type="STRING" id="240303.SAMN05421677_13131"/>
<dbReference type="SUPFAM" id="SSF51905">
    <property type="entry name" value="FAD/NAD(P)-binding domain"/>
    <property type="match status" value="1"/>
</dbReference>
<feature type="domain" description="Amine oxidase" evidence="6">
    <location>
        <begin position="48"/>
        <end position="491"/>
    </location>
</feature>
<evidence type="ECO:0000259" key="6">
    <source>
        <dbReference type="Pfam" id="PF01593"/>
    </source>
</evidence>
<accession>A0A1H0V7K5</accession>
<dbReference type="InterPro" id="IPR002937">
    <property type="entry name" value="Amino_oxidase"/>
</dbReference>
<organism evidence="7 8">
    <name type="scientific">Halobacillus aidingensis</name>
    <dbReference type="NCBI Taxonomy" id="240303"/>
    <lineage>
        <taxon>Bacteria</taxon>
        <taxon>Bacillati</taxon>
        <taxon>Bacillota</taxon>
        <taxon>Bacilli</taxon>
        <taxon>Bacillales</taxon>
        <taxon>Bacillaceae</taxon>
        <taxon>Halobacillus</taxon>
    </lineage>
</organism>
<protein>
    <submittedName>
        <fullName evidence="7">Phytoene desaturase</fullName>
    </submittedName>
</protein>
<keyword evidence="8" id="KW-1185">Reference proteome</keyword>
<keyword evidence="2 5" id="KW-0125">Carotenoid biosynthesis</keyword>
<comment type="similarity">
    <text evidence="4">Belongs to the carotenoid/retinoid oxidoreductase family. CrtN subfamily.</text>
</comment>
<evidence type="ECO:0000256" key="2">
    <source>
        <dbReference type="ARBA" id="ARBA00022746"/>
    </source>
</evidence>
<comment type="pathway">
    <text evidence="1 5">Carotenoid biosynthesis.</text>
</comment>
<keyword evidence="3 5" id="KW-0560">Oxidoreductase</keyword>
<dbReference type="PANTHER" id="PTHR43734:SF1">
    <property type="entry name" value="PHYTOENE DESATURASE"/>
    <property type="match status" value="1"/>
</dbReference>
<dbReference type="EMBL" id="FNIZ01000031">
    <property type="protein sequence ID" value="SDP74225.1"/>
    <property type="molecule type" value="Genomic_DNA"/>
</dbReference>
<sequence>MEKLAEHIGEVGSMAAFVHILYNDCTVEVQERRWMVMKKIAIIGAGPGGLASAMILAAKGYDVHVYEKQSYVGGRNGHFTLGDYTFDIGPTFLSMPQIMEEIFEMSGRNVHDYMDLKELSPMYELQFDGKRVPMYREREKMLEVIAEHFPGNEAGYENFMKDTREKMQALMPLLQTKHNKLTDYMSKRALKALPKLSLGKSVYDVLSDYFTDERLKIAFTFQAKYLGMSPWECPGAFSILSYMEHEWGVFHPIGGVNQLSKAMAEVTEEHGGQIHLNEGVQKINVSGKEITGLVLDSGETVHADEYIINADFAEAMTRLVDDGVLRRHSKEKLQKKKFSCSTFMIYVGLDKVYDMPHHTILFAEDYQKNVNEMTKDLVLSDEPSIYIHNASVTDPTLAPEGHSAVYILAPVPNNYSEIDWEDKQETFKSLIYDEIEKKTGFTDIRSHVVEEKVLTPKQWETDHFVHQGATFSLGHQLSQMMYFRPHNRFQELDHCWLVGGGTHPGSGLPTILESARITTGWIREEEVQPI</sequence>
<dbReference type="Gene3D" id="3.50.50.60">
    <property type="entry name" value="FAD/NAD(P)-binding domain"/>
    <property type="match status" value="2"/>
</dbReference>
<dbReference type="Proteomes" id="UP000198860">
    <property type="component" value="Unassembled WGS sequence"/>
</dbReference>
<evidence type="ECO:0000313" key="7">
    <source>
        <dbReference type="EMBL" id="SDP74225.1"/>
    </source>
</evidence>
<gene>
    <name evidence="7" type="ORF">SAMN05421677_13131</name>
</gene>
<name>A0A1H0V7K5_HALAD</name>
<dbReference type="GO" id="GO:0016117">
    <property type="term" value="P:carotenoid biosynthetic process"/>
    <property type="evidence" value="ECO:0007669"/>
    <property type="project" value="UniProtKB-KW"/>
</dbReference>
<dbReference type="NCBIfam" id="TIGR02734">
    <property type="entry name" value="crtI_fam"/>
    <property type="match status" value="1"/>
</dbReference>
<evidence type="ECO:0000256" key="5">
    <source>
        <dbReference type="RuleBase" id="RU362075"/>
    </source>
</evidence>
<dbReference type="GO" id="GO:0016491">
    <property type="term" value="F:oxidoreductase activity"/>
    <property type="evidence" value="ECO:0007669"/>
    <property type="project" value="UniProtKB-KW"/>
</dbReference>
<evidence type="ECO:0000256" key="3">
    <source>
        <dbReference type="ARBA" id="ARBA00023002"/>
    </source>
</evidence>
<dbReference type="PRINTS" id="PR00419">
    <property type="entry name" value="ADXRDTASE"/>
</dbReference>
<reference evidence="8" key="1">
    <citation type="submission" date="2016-10" db="EMBL/GenBank/DDBJ databases">
        <authorList>
            <person name="Varghese N."/>
            <person name="Submissions S."/>
        </authorList>
    </citation>
    <scope>NUCLEOTIDE SEQUENCE [LARGE SCALE GENOMIC DNA]</scope>
    <source>
        <strain evidence="8">CGMCC 1.3703</strain>
    </source>
</reference>
<evidence type="ECO:0000313" key="8">
    <source>
        <dbReference type="Proteomes" id="UP000198860"/>
    </source>
</evidence>
<dbReference type="InterPro" id="IPR014105">
    <property type="entry name" value="Carotenoid/retinoid_OxRdtase"/>
</dbReference>
<proteinExistence type="inferred from homology"/>
<dbReference type="InterPro" id="IPR036188">
    <property type="entry name" value="FAD/NAD-bd_sf"/>
</dbReference>
<dbReference type="Pfam" id="PF01593">
    <property type="entry name" value="Amino_oxidase"/>
    <property type="match status" value="1"/>
</dbReference>
<dbReference type="PANTHER" id="PTHR43734">
    <property type="entry name" value="PHYTOENE DESATURASE"/>
    <property type="match status" value="1"/>
</dbReference>
<evidence type="ECO:0000256" key="1">
    <source>
        <dbReference type="ARBA" id="ARBA00004829"/>
    </source>
</evidence>
<evidence type="ECO:0000256" key="4">
    <source>
        <dbReference type="ARBA" id="ARBA00038322"/>
    </source>
</evidence>
<dbReference type="AlphaFoldDB" id="A0A1H0V7K5"/>